<keyword evidence="3" id="KW-1185">Reference proteome</keyword>
<dbReference type="AlphaFoldDB" id="A0A2T0ZXY9"/>
<dbReference type="Proteomes" id="UP000237752">
    <property type="component" value="Unassembled WGS sequence"/>
</dbReference>
<organism evidence="2 3">
    <name type="scientific">Antricoccus suffuscus</name>
    <dbReference type="NCBI Taxonomy" id="1629062"/>
    <lineage>
        <taxon>Bacteria</taxon>
        <taxon>Bacillati</taxon>
        <taxon>Actinomycetota</taxon>
        <taxon>Actinomycetes</taxon>
        <taxon>Geodermatophilales</taxon>
        <taxon>Antricoccaceae</taxon>
        <taxon>Antricoccus</taxon>
    </lineage>
</organism>
<dbReference type="RefSeq" id="WP_106349889.1">
    <property type="nucleotide sequence ID" value="NZ_PVUE01000013.1"/>
</dbReference>
<comment type="caution">
    <text evidence="2">The sequence shown here is derived from an EMBL/GenBank/DDBJ whole genome shotgun (WGS) entry which is preliminary data.</text>
</comment>
<evidence type="ECO:0000313" key="2">
    <source>
        <dbReference type="EMBL" id="PRZ40948.1"/>
    </source>
</evidence>
<gene>
    <name evidence="2" type="ORF">CLV47_113114</name>
</gene>
<accession>A0A2T0ZXY9</accession>
<name>A0A2T0ZXY9_9ACTN</name>
<reference evidence="2 3" key="1">
    <citation type="submission" date="2018-03" db="EMBL/GenBank/DDBJ databases">
        <title>Genomic Encyclopedia of Archaeal and Bacterial Type Strains, Phase II (KMG-II): from individual species to whole genera.</title>
        <authorList>
            <person name="Goeker M."/>
        </authorList>
    </citation>
    <scope>NUCLEOTIDE SEQUENCE [LARGE SCALE GENOMIC DNA]</scope>
    <source>
        <strain evidence="2 3">DSM 100065</strain>
    </source>
</reference>
<evidence type="ECO:0000313" key="3">
    <source>
        <dbReference type="Proteomes" id="UP000237752"/>
    </source>
</evidence>
<dbReference type="SUPFAM" id="SSF55718">
    <property type="entry name" value="SCP-like"/>
    <property type="match status" value="1"/>
</dbReference>
<protein>
    <submittedName>
        <fullName evidence="2">SCP-2 sterol transfer family protein</fullName>
    </submittedName>
</protein>
<feature type="domain" description="SCP2" evidence="1">
    <location>
        <begin position="29"/>
        <end position="109"/>
    </location>
</feature>
<dbReference type="Gene3D" id="3.30.1050.10">
    <property type="entry name" value="SCP2 sterol-binding domain"/>
    <property type="match status" value="1"/>
</dbReference>
<evidence type="ECO:0000259" key="1">
    <source>
        <dbReference type="Pfam" id="PF02036"/>
    </source>
</evidence>
<dbReference type="Pfam" id="PF02036">
    <property type="entry name" value="SCP2"/>
    <property type="match status" value="1"/>
</dbReference>
<dbReference type="OrthoDB" id="3534000at2"/>
<dbReference type="InterPro" id="IPR003033">
    <property type="entry name" value="SCP2_sterol-bd_dom"/>
</dbReference>
<proteinExistence type="predicted"/>
<dbReference type="EMBL" id="PVUE01000013">
    <property type="protein sequence ID" value="PRZ40948.1"/>
    <property type="molecule type" value="Genomic_DNA"/>
</dbReference>
<sequence>MATLEECTTALEGLADRLASLDHKADFERTLSCTIKDLDVILRGTFKDGSFVDIAEAPKSDGNIKLTAGSDDLVALCDGELNVAKAWASGRLKVDASIMDMMKLRELLK</sequence>
<dbReference type="InterPro" id="IPR036527">
    <property type="entry name" value="SCP2_sterol-bd_dom_sf"/>
</dbReference>